<accession>A0A6A6B671</accession>
<feature type="transmembrane region" description="Helical" evidence="6">
    <location>
        <begin position="347"/>
        <end position="367"/>
    </location>
</feature>
<feature type="transmembrane region" description="Helical" evidence="6">
    <location>
        <begin position="379"/>
        <end position="398"/>
    </location>
</feature>
<dbReference type="GeneID" id="54295814"/>
<dbReference type="InterPro" id="IPR037185">
    <property type="entry name" value="EmrE-like"/>
</dbReference>
<keyword evidence="8" id="KW-1185">Reference proteome</keyword>
<dbReference type="AlphaFoldDB" id="A0A6A6B671"/>
<evidence type="ECO:0000256" key="4">
    <source>
        <dbReference type="ARBA" id="ARBA00023136"/>
    </source>
</evidence>
<dbReference type="InterPro" id="IPR012404">
    <property type="entry name" value="UCP036436"/>
</dbReference>
<evidence type="ECO:0000256" key="3">
    <source>
        <dbReference type="ARBA" id="ARBA00022989"/>
    </source>
</evidence>
<evidence type="ECO:0000256" key="1">
    <source>
        <dbReference type="ARBA" id="ARBA00004141"/>
    </source>
</evidence>
<dbReference type="GO" id="GO:0000139">
    <property type="term" value="C:Golgi membrane"/>
    <property type="evidence" value="ECO:0007669"/>
    <property type="project" value="InterPro"/>
</dbReference>
<feature type="transmembrane region" description="Helical" evidence="6">
    <location>
        <begin position="173"/>
        <end position="190"/>
    </location>
</feature>
<dbReference type="SUPFAM" id="SSF103481">
    <property type="entry name" value="Multidrug resistance efflux transporter EmrE"/>
    <property type="match status" value="1"/>
</dbReference>
<keyword evidence="4 6" id="KW-0472">Membrane</keyword>
<organism evidence="7 8">
    <name type="scientific">Aplosporella prunicola CBS 121167</name>
    <dbReference type="NCBI Taxonomy" id="1176127"/>
    <lineage>
        <taxon>Eukaryota</taxon>
        <taxon>Fungi</taxon>
        <taxon>Dikarya</taxon>
        <taxon>Ascomycota</taxon>
        <taxon>Pezizomycotina</taxon>
        <taxon>Dothideomycetes</taxon>
        <taxon>Dothideomycetes incertae sedis</taxon>
        <taxon>Botryosphaeriales</taxon>
        <taxon>Aplosporellaceae</taxon>
        <taxon>Aplosporella</taxon>
    </lineage>
</organism>
<keyword evidence="3 6" id="KW-1133">Transmembrane helix</keyword>
<evidence type="ECO:0008006" key="9">
    <source>
        <dbReference type="Google" id="ProtNLM"/>
    </source>
</evidence>
<dbReference type="PANTHER" id="PTHR13146:SF0">
    <property type="entry name" value="SOLUTE CARRIER FAMILY 35 MEMBER F6"/>
    <property type="match status" value="1"/>
</dbReference>
<proteinExistence type="predicted"/>
<dbReference type="RefSeq" id="XP_033395322.1">
    <property type="nucleotide sequence ID" value="XM_033538318.1"/>
</dbReference>
<protein>
    <recommendedName>
        <fullName evidence="9">EamA domain-containing protein</fullName>
    </recommendedName>
</protein>
<dbReference type="PANTHER" id="PTHR13146">
    <property type="match status" value="1"/>
</dbReference>
<dbReference type="PIRSF" id="PIRSF036436">
    <property type="entry name" value="UCP036436"/>
    <property type="match status" value="1"/>
</dbReference>
<feature type="transmembrane region" description="Helical" evidence="6">
    <location>
        <begin position="260"/>
        <end position="284"/>
    </location>
</feature>
<dbReference type="OrthoDB" id="29773at2759"/>
<comment type="subcellular location">
    <subcellularLocation>
        <location evidence="1">Membrane</location>
        <topology evidence="1">Multi-pass membrane protein</topology>
    </subcellularLocation>
</comment>
<feature type="transmembrane region" description="Helical" evidence="6">
    <location>
        <begin position="6"/>
        <end position="24"/>
    </location>
</feature>
<dbReference type="EMBL" id="ML995492">
    <property type="protein sequence ID" value="KAF2139609.1"/>
    <property type="molecule type" value="Genomic_DNA"/>
</dbReference>
<evidence type="ECO:0000256" key="6">
    <source>
        <dbReference type="SAM" id="Phobius"/>
    </source>
</evidence>
<evidence type="ECO:0000256" key="5">
    <source>
        <dbReference type="SAM" id="MobiDB-lite"/>
    </source>
</evidence>
<feature type="transmembrane region" description="Helical" evidence="6">
    <location>
        <begin position="199"/>
        <end position="219"/>
    </location>
</feature>
<keyword evidence="2 6" id="KW-0812">Transmembrane</keyword>
<evidence type="ECO:0000313" key="7">
    <source>
        <dbReference type="EMBL" id="KAF2139609.1"/>
    </source>
</evidence>
<feature type="region of interest" description="Disordered" evidence="5">
    <location>
        <begin position="104"/>
        <end position="129"/>
    </location>
</feature>
<feature type="transmembrane region" description="Helical" evidence="6">
    <location>
        <begin position="305"/>
        <end position="327"/>
    </location>
</feature>
<sequence length="453" mass="49294">MDSRALVPFLVGMMLLTGVCNTLLTKYQDNQCVRDCDTNHPRYFEQPVIQTAQMFIGEMGSWLVVAIFALYNHFAKKPSAEAGGYEPVSAENEAPPTAADIEAPAEADTPDTASTDPSIANPLKPAHAGHEEGRIPLTGWKVLYLALPACCDIAGTTLMNVGLLFVAASIYQMTRGALVLFVGMFSVLFLKRHLRLYKWLALFVVVTGVAVVGLAGAIAKDEKAVHRDDGAQGAEQVPLQGAGMLMRSAANEVAAMATPLAVRTIIGVLLIAGAQIFTATQFVLEENIMEKYELEPLKVVGWEGIFGFLVTVIGMVILHFAVGRTAAGQGGYFDAREGLREITHYRAIAVSSIFIMISIGGFNFFGLSVTRTVSATSRATIDTCRTLFIWIVSLGLGWETFKWLQVLGFALLVYGTFLFNDIVRPPFVAYIEKRRRARAGLDELLPEGPIEHL</sequence>
<name>A0A6A6B671_9PEZI</name>
<dbReference type="Proteomes" id="UP000799438">
    <property type="component" value="Unassembled WGS sequence"/>
</dbReference>
<reference evidence="7" key="1">
    <citation type="journal article" date="2020" name="Stud. Mycol.">
        <title>101 Dothideomycetes genomes: a test case for predicting lifestyles and emergence of pathogens.</title>
        <authorList>
            <person name="Haridas S."/>
            <person name="Albert R."/>
            <person name="Binder M."/>
            <person name="Bloem J."/>
            <person name="Labutti K."/>
            <person name="Salamov A."/>
            <person name="Andreopoulos B."/>
            <person name="Baker S."/>
            <person name="Barry K."/>
            <person name="Bills G."/>
            <person name="Bluhm B."/>
            <person name="Cannon C."/>
            <person name="Castanera R."/>
            <person name="Culley D."/>
            <person name="Daum C."/>
            <person name="Ezra D."/>
            <person name="Gonzalez J."/>
            <person name="Henrissat B."/>
            <person name="Kuo A."/>
            <person name="Liang C."/>
            <person name="Lipzen A."/>
            <person name="Lutzoni F."/>
            <person name="Magnuson J."/>
            <person name="Mondo S."/>
            <person name="Nolan M."/>
            <person name="Ohm R."/>
            <person name="Pangilinan J."/>
            <person name="Park H.-J."/>
            <person name="Ramirez L."/>
            <person name="Alfaro M."/>
            <person name="Sun H."/>
            <person name="Tritt A."/>
            <person name="Yoshinaga Y."/>
            <person name="Zwiers L.-H."/>
            <person name="Turgeon B."/>
            <person name="Goodwin S."/>
            <person name="Spatafora J."/>
            <person name="Crous P."/>
            <person name="Grigoriev I."/>
        </authorList>
    </citation>
    <scope>NUCLEOTIDE SEQUENCE</scope>
    <source>
        <strain evidence="7">CBS 121167</strain>
    </source>
</reference>
<feature type="transmembrane region" description="Helical" evidence="6">
    <location>
        <begin position="404"/>
        <end position="423"/>
    </location>
</feature>
<dbReference type="Pfam" id="PF04142">
    <property type="entry name" value="Nuc_sug_transp"/>
    <property type="match status" value="1"/>
</dbReference>
<dbReference type="InterPro" id="IPR007271">
    <property type="entry name" value="Nuc_sug_transpt"/>
</dbReference>
<gene>
    <name evidence="7" type="ORF">K452DRAFT_254113</name>
</gene>
<evidence type="ECO:0000256" key="2">
    <source>
        <dbReference type="ARBA" id="ARBA00022692"/>
    </source>
</evidence>
<dbReference type="GO" id="GO:0015165">
    <property type="term" value="F:pyrimidine nucleotide-sugar transmembrane transporter activity"/>
    <property type="evidence" value="ECO:0007669"/>
    <property type="project" value="InterPro"/>
</dbReference>
<feature type="transmembrane region" description="Helical" evidence="6">
    <location>
        <begin position="142"/>
        <end position="167"/>
    </location>
</feature>
<evidence type="ECO:0000313" key="8">
    <source>
        <dbReference type="Proteomes" id="UP000799438"/>
    </source>
</evidence>